<protein>
    <submittedName>
        <fullName evidence="1">Uncharacterized protein</fullName>
    </submittedName>
</protein>
<evidence type="ECO:0000313" key="1">
    <source>
        <dbReference type="EMBL" id="TPW35706.1"/>
    </source>
</evidence>
<reference evidence="1 2" key="1">
    <citation type="submission" date="2019-03" db="EMBL/GenBank/DDBJ databases">
        <title>The complete genome sequence of Neokomagataea sp. Jb2 NBRC113641.</title>
        <authorList>
            <person name="Chua K.-O."/>
            <person name="Chan K.-G."/>
            <person name="See-Too W.-S."/>
        </authorList>
    </citation>
    <scope>NUCLEOTIDE SEQUENCE [LARGE SCALE GENOMIC DNA]</scope>
    <source>
        <strain evidence="1 2">Jb2</strain>
    </source>
</reference>
<comment type="caution">
    <text evidence="1">The sequence shown here is derived from an EMBL/GenBank/DDBJ whole genome shotgun (WGS) entry which is preliminary data.</text>
</comment>
<dbReference type="RefSeq" id="WP_165600169.1">
    <property type="nucleotide sequence ID" value="NZ_SORZ01000001.1"/>
</dbReference>
<keyword evidence="2" id="KW-1185">Reference proteome</keyword>
<organism evidence="1 2">
    <name type="scientific">Oecophyllibacter saccharovorans</name>
    <dbReference type="NCBI Taxonomy" id="2558360"/>
    <lineage>
        <taxon>Bacteria</taxon>
        <taxon>Pseudomonadati</taxon>
        <taxon>Pseudomonadota</taxon>
        <taxon>Alphaproteobacteria</taxon>
        <taxon>Acetobacterales</taxon>
        <taxon>Acetobacteraceae</taxon>
        <taxon>Oecophyllibacter</taxon>
    </lineage>
</organism>
<accession>A0A506UQU0</accession>
<dbReference type="EMBL" id="SORZ01000001">
    <property type="protein sequence ID" value="TPW35706.1"/>
    <property type="molecule type" value="Genomic_DNA"/>
</dbReference>
<dbReference type="Proteomes" id="UP000315037">
    <property type="component" value="Unassembled WGS sequence"/>
</dbReference>
<dbReference type="AlphaFoldDB" id="A0A506UQU0"/>
<evidence type="ECO:0000313" key="2">
    <source>
        <dbReference type="Proteomes" id="UP000315037"/>
    </source>
</evidence>
<gene>
    <name evidence="1" type="ORF">E3202_01760</name>
</gene>
<sequence length="128" mass="14114">MVVNARNTSEHRALSVQTPVSHGNVIALRQKFLKHHRIHLEKWLVAAAPMGILDGQITGMGSPSPSSQAGHEQIVIWVRENASPAYCVHSAGNSWVVMDALQQLELGRFPKFCLALHRIRPVLPLDGN</sequence>
<proteinExistence type="predicted"/>
<name>A0A506UQU0_9PROT</name>